<comment type="similarity">
    <text evidence="6">Belongs to the histidinol dehydrogenase family.</text>
</comment>
<dbReference type="PRINTS" id="PR00083">
    <property type="entry name" value="HOLDHDRGNASE"/>
</dbReference>
<evidence type="ECO:0000256" key="3">
    <source>
        <dbReference type="ARBA" id="ARBA00022723"/>
    </source>
</evidence>
<dbReference type="OrthoDB" id="1703565at2759"/>
<evidence type="ECO:0000313" key="7">
    <source>
        <dbReference type="EMBL" id="OSX80472.1"/>
    </source>
</evidence>
<evidence type="ECO:0000256" key="2">
    <source>
        <dbReference type="ARBA" id="ARBA00004940"/>
    </source>
</evidence>
<dbReference type="PROSITE" id="PS00611">
    <property type="entry name" value="HISOL_DEHYDROGENASE"/>
    <property type="match status" value="1"/>
</dbReference>
<protein>
    <submittedName>
        <fullName evidence="7">Uncharacterized protein</fullName>
    </submittedName>
</protein>
<evidence type="ECO:0000256" key="6">
    <source>
        <dbReference type="RuleBase" id="RU004175"/>
    </source>
</evidence>
<comment type="cofactor">
    <cofactor evidence="1">
        <name>Zn(2+)</name>
        <dbReference type="ChEBI" id="CHEBI:29105"/>
    </cofactor>
</comment>
<dbReference type="SUPFAM" id="SSF53720">
    <property type="entry name" value="ALDH-like"/>
    <property type="match status" value="1"/>
</dbReference>
<comment type="pathway">
    <text evidence="2">Amino-acid biosynthesis; L-histidine biosynthesis; L-histidine from 5-phospho-alpha-D-ribose 1-diphosphate: step 9/9.</text>
</comment>
<evidence type="ECO:0000313" key="8">
    <source>
        <dbReference type="Proteomes" id="UP000218209"/>
    </source>
</evidence>
<dbReference type="PANTHER" id="PTHR21256:SF2">
    <property type="entry name" value="HISTIDINE BIOSYNTHESIS TRIFUNCTIONAL PROTEIN"/>
    <property type="match status" value="1"/>
</dbReference>
<dbReference type="EMBL" id="KV918775">
    <property type="protein sequence ID" value="OSX80472.1"/>
    <property type="molecule type" value="Genomic_DNA"/>
</dbReference>
<evidence type="ECO:0000256" key="1">
    <source>
        <dbReference type="ARBA" id="ARBA00001947"/>
    </source>
</evidence>
<dbReference type="GO" id="GO:0004399">
    <property type="term" value="F:histidinol dehydrogenase activity"/>
    <property type="evidence" value="ECO:0007669"/>
    <property type="project" value="UniProtKB-ARBA"/>
</dbReference>
<dbReference type="AlphaFoldDB" id="A0A1X6PHZ2"/>
<evidence type="ECO:0000256" key="5">
    <source>
        <dbReference type="ARBA" id="ARBA00023002"/>
    </source>
</evidence>
<proteinExistence type="inferred from homology"/>
<dbReference type="GO" id="GO:0051287">
    <property type="term" value="F:NAD binding"/>
    <property type="evidence" value="ECO:0007669"/>
    <property type="project" value="InterPro"/>
</dbReference>
<organism evidence="7 8">
    <name type="scientific">Porphyra umbilicalis</name>
    <name type="common">Purple laver</name>
    <name type="synonym">Red alga</name>
    <dbReference type="NCBI Taxonomy" id="2786"/>
    <lineage>
        <taxon>Eukaryota</taxon>
        <taxon>Rhodophyta</taxon>
        <taxon>Bangiophyceae</taxon>
        <taxon>Bangiales</taxon>
        <taxon>Bangiaceae</taxon>
        <taxon>Porphyra</taxon>
    </lineage>
</organism>
<keyword evidence="8" id="KW-1185">Reference proteome</keyword>
<accession>A0A1X6PHZ2</accession>
<dbReference type="FunFam" id="3.40.50.1980:FF:000001">
    <property type="entry name" value="Histidinol dehydrogenase"/>
    <property type="match status" value="1"/>
</dbReference>
<reference evidence="7 8" key="1">
    <citation type="submission" date="2017-03" db="EMBL/GenBank/DDBJ databases">
        <title>WGS assembly of Porphyra umbilicalis.</title>
        <authorList>
            <person name="Brawley S.H."/>
            <person name="Blouin N.A."/>
            <person name="Ficko-Blean E."/>
            <person name="Wheeler G.L."/>
            <person name="Lohr M."/>
            <person name="Goodson H.V."/>
            <person name="Jenkins J.W."/>
            <person name="Blaby-Haas C.E."/>
            <person name="Helliwell K.E."/>
            <person name="Chan C."/>
            <person name="Marriage T."/>
            <person name="Bhattacharya D."/>
            <person name="Klein A.S."/>
            <person name="Badis Y."/>
            <person name="Brodie J."/>
            <person name="Cao Y."/>
            <person name="Collen J."/>
            <person name="Dittami S.M."/>
            <person name="Gachon C.M."/>
            <person name="Green B.R."/>
            <person name="Karpowicz S."/>
            <person name="Kim J.W."/>
            <person name="Kudahl U."/>
            <person name="Lin S."/>
            <person name="Michel G."/>
            <person name="Mittag M."/>
            <person name="Olson B.J."/>
            <person name="Pangilinan J."/>
            <person name="Peng Y."/>
            <person name="Qiu H."/>
            <person name="Shu S."/>
            <person name="Singer J.T."/>
            <person name="Smith A.G."/>
            <person name="Sprecher B.N."/>
            <person name="Wagner V."/>
            <person name="Wang W."/>
            <person name="Wang Z.-Y."/>
            <person name="Yan J."/>
            <person name="Yarish C."/>
            <person name="Zoeuner-Riek S."/>
            <person name="Zhuang Y."/>
            <person name="Zou Y."/>
            <person name="Lindquist E.A."/>
            <person name="Grimwood J."/>
            <person name="Barry K."/>
            <person name="Rokhsar D.S."/>
            <person name="Schmutz J."/>
            <person name="Stiller J.W."/>
            <person name="Grossman A.R."/>
            <person name="Prochnik S.E."/>
        </authorList>
    </citation>
    <scope>NUCLEOTIDE SEQUENCE [LARGE SCALE GENOMIC DNA]</scope>
    <source>
        <strain evidence="7">4086291</strain>
    </source>
</reference>
<keyword evidence="5" id="KW-0560">Oxidoreductase</keyword>
<sequence>MEVYRVGGAQAVGALAYGTATVAPVVKIVGPGNVFVALAKRSVYGVVGIDGIYGPTEAVVLADDAADAELVAADLLAQAEHDLMAAGILLTPSAALAARVNAAVGRQLRGLPRADVARSSLAANGGLVVTADMDEAVALSNAYAAEHVSLCVADPWGLVGRVTNAGGLFLGEASCEVLGDYVAGPSHVMPTGGSARFAGPLSVSDFVKVTSVVGVGSAEVPALAKVAEVMARAEGLDGHAEAARLRRADA</sequence>
<keyword evidence="4" id="KW-0862">Zinc</keyword>
<dbReference type="InterPro" id="IPR001692">
    <property type="entry name" value="Histidinol_DH_CS"/>
</dbReference>
<dbReference type="UniPathway" id="UPA00031">
    <property type="reaction ID" value="UER00014"/>
</dbReference>
<dbReference type="GO" id="GO:0046872">
    <property type="term" value="F:metal ion binding"/>
    <property type="evidence" value="ECO:0007669"/>
    <property type="project" value="UniProtKB-KW"/>
</dbReference>
<dbReference type="Gene3D" id="3.40.50.1980">
    <property type="entry name" value="Nitrogenase molybdenum iron protein domain"/>
    <property type="match status" value="2"/>
</dbReference>
<dbReference type="Gene3D" id="1.20.5.1300">
    <property type="match status" value="1"/>
</dbReference>
<dbReference type="GO" id="GO:0005829">
    <property type="term" value="C:cytosol"/>
    <property type="evidence" value="ECO:0007669"/>
    <property type="project" value="TreeGrafter"/>
</dbReference>
<dbReference type="InterPro" id="IPR016161">
    <property type="entry name" value="Ald_DH/histidinol_DH"/>
</dbReference>
<gene>
    <name evidence="7" type="ORF">BU14_0052s0086</name>
</gene>
<dbReference type="Pfam" id="PF00815">
    <property type="entry name" value="Histidinol_dh"/>
    <property type="match status" value="1"/>
</dbReference>
<dbReference type="PANTHER" id="PTHR21256">
    <property type="entry name" value="HISTIDINOL DEHYDROGENASE HDH"/>
    <property type="match status" value="1"/>
</dbReference>
<dbReference type="GO" id="GO:0000105">
    <property type="term" value="P:L-histidine biosynthetic process"/>
    <property type="evidence" value="ECO:0007669"/>
    <property type="project" value="UniProtKB-UniPathway"/>
</dbReference>
<dbReference type="NCBIfam" id="TIGR00069">
    <property type="entry name" value="hisD"/>
    <property type="match status" value="1"/>
</dbReference>
<dbReference type="InterPro" id="IPR012131">
    <property type="entry name" value="Hstdl_DH"/>
</dbReference>
<name>A0A1X6PHZ2_PORUM</name>
<evidence type="ECO:0000256" key="4">
    <source>
        <dbReference type="ARBA" id="ARBA00022833"/>
    </source>
</evidence>
<keyword evidence="3" id="KW-0479">Metal-binding</keyword>
<dbReference type="Proteomes" id="UP000218209">
    <property type="component" value="Unassembled WGS sequence"/>
</dbReference>